<evidence type="ECO:0000313" key="18">
    <source>
        <dbReference type="Proteomes" id="UP000318571"/>
    </source>
</evidence>
<evidence type="ECO:0000256" key="1">
    <source>
        <dbReference type="ARBA" id="ARBA00004173"/>
    </source>
</evidence>
<keyword evidence="7" id="KW-0560">Oxidoreductase</keyword>
<name>A0A553PFI8_TIGCA</name>
<evidence type="ECO:0000256" key="13">
    <source>
        <dbReference type="ARBA" id="ARBA00042123"/>
    </source>
</evidence>
<comment type="similarity">
    <text evidence="2">Belongs to the zinc-containing alcohol dehydrogenase family. Quinone oxidoreductase subfamily.</text>
</comment>
<proteinExistence type="inferred from homology"/>
<evidence type="ECO:0000259" key="16">
    <source>
        <dbReference type="SMART" id="SM00829"/>
    </source>
</evidence>
<evidence type="ECO:0000256" key="11">
    <source>
        <dbReference type="ARBA" id="ARBA00038963"/>
    </source>
</evidence>
<dbReference type="InterPro" id="IPR051034">
    <property type="entry name" value="Mito_Enoyl-ACP_Reductase"/>
</dbReference>
<dbReference type="GO" id="GO:0006633">
    <property type="term" value="P:fatty acid biosynthetic process"/>
    <property type="evidence" value="ECO:0007669"/>
    <property type="project" value="UniProtKB-KW"/>
</dbReference>
<dbReference type="AlphaFoldDB" id="A0A553PFI8"/>
<dbReference type="Pfam" id="PF00107">
    <property type="entry name" value="ADH_zinc_N"/>
    <property type="match status" value="1"/>
</dbReference>
<evidence type="ECO:0000256" key="6">
    <source>
        <dbReference type="ARBA" id="ARBA00022946"/>
    </source>
</evidence>
<feature type="coiled-coil region" evidence="15">
    <location>
        <begin position="240"/>
        <end position="267"/>
    </location>
</feature>
<dbReference type="STRING" id="6832.A0A553PFI8"/>
<evidence type="ECO:0000256" key="3">
    <source>
        <dbReference type="ARBA" id="ARBA00022516"/>
    </source>
</evidence>
<dbReference type="InterPro" id="IPR011032">
    <property type="entry name" value="GroES-like_sf"/>
</dbReference>
<keyword evidence="9" id="KW-0496">Mitochondrion</keyword>
<sequence>MTGFPGRPSLNNTHVLPKYTNNSLDVSLRMLHLKLDHTITGMSGWMALLGRPLIHCGRTSSSQLRHASRLVFQSHGAPSQVLKYESFPTPVEPSDPQNVLVRMLMAPIHPADINTIQGAYPITPDLPAVGGGEGLGVVVMAGGAVTHLAPGDWVIPAGNMTGTWTTHTQGPAEAFVKIRKDIPEIAAATLRTNPSTAYRMLKDFVQLGPDDWVIQNGANSAVGQAVIQIAKHWKLHTVNIVRARDNIDALKHQLQNLGADFVLTEEEFRKWTEIREGRLPKPRLALNCVGGSSATELSKCLSNSAVMVTYGGMSLKPVTVATSGLIFKDIAIRGFWLSRWLSEHANGDERIKMFSELAGMCKDGVLTAPVHQTVSLKDFKASVDNTLKGFKGGKFIFDMTKEKQNGA</sequence>
<dbReference type="PANTHER" id="PTHR43981:SF2">
    <property type="entry name" value="ENOYL-[ACYL-CARRIER-PROTEIN] REDUCTASE, MITOCHONDRIAL"/>
    <property type="match status" value="1"/>
</dbReference>
<gene>
    <name evidence="17" type="ORF">TCAL_00051</name>
</gene>
<evidence type="ECO:0000256" key="4">
    <source>
        <dbReference type="ARBA" id="ARBA00022832"/>
    </source>
</evidence>
<keyword evidence="18" id="KW-1185">Reference proteome</keyword>
<dbReference type="EMBL" id="VCGU01000004">
    <property type="protein sequence ID" value="TRY76434.1"/>
    <property type="molecule type" value="Genomic_DNA"/>
</dbReference>
<evidence type="ECO:0000256" key="12">
    <source>
        <dbReference type="ARBA" id="ARBA00041058"/>
    </source>
</evidence>
<dbReference type="Gene3D" id="3.40.50.720">
    <property type="entry name" value="NAD(P)-binding Rossmann-like Domain"/>
    <property type="match status" value="1"/>
</dbReference>
<dbReference type="Pfam" id="PF08240">
    <property type="entry name" value="ADH_N"/>
    <property type="match status" value="1"/>
</dbReference>
<dbReference type="SUPFAM" id="SSF50129">
    <property type="entry name" value="GroES-like"/>
    <property type="match status" value="1"/>
</dbReference>
<dbReference type="InterPro" id="IPR036291">
    <property type="entry name" value="NAD(P)-bd_dom_sf"/>
</dbReference>
<dbReference type="InterPro" id="IPR020843">
    <property type="entry name" value="ER"/>
</dbReference>
<protein>
    <recommendedName>
        <fullName evidence="12">Enoyl-[acyl-carrier-protein] reductase, mitochondrial</fullName>
        <ecNumber evidence="11">1.3.1.104</ecNumber>
    </recommendedName>
    <alternativeName>
        <fullName evidence="13">2-enoyl thioester reductase</fullName>
    </alternativeName>
</protein>
<dbReference type="SUPFAM" id="SSF51735">
    <property type="entry name" value="NAD(P)-binding Rossmann-fold domains"/>
    <property type="match status" value="1"/>
</dbReference>
<dbReference type="EC" id="1.3.1.104" evidence="11"/>
<comment type="caution">
    <text evidence="17">The sequence shown here is derived from an EMBL/GenBank/DDBJ whole genome shotgun (WGS) entry which is preliminary data.</text>
</comment>
<dbReference type="Gene3D" id="3.90.180.10">
    <property type="entry name" value="Medium-chain alcohol dehydrogenases, catalytic domain"/>
    <property type="match status" value="1"/>
</dbReference>
<dbReference type="FunFam" id="3.40.50.720:FF:000112">
    <property type="entry name" value="Enoyl-[acyl-carrier-protein] reductase 1, mitochondrial"/>
    <property type="match status" value="1"/>
</dbReference>
<evidence type="ECO:0000256" key="2">
    <source>
        <dbReference type="ARBA" id="ARBA00010371"/>
    </source>
</evidence>
<keyword evidence="3" id="KW-0444">Lipid biosynthesis</keyword>
<evidence type="ECO:0000256" key="15">
    <source>
        <dbReference type="SAM" id="Coils"/>
    </source>
</evidence>
<organism evidence="17 18">
    <name type="scientific">Tigriopus californicus</name>
    <name type="common">Marine copepod</name>
    <dbReference type="NCBI Taxonomy" id="6832"/>
    <lineage>
        <taxon>Eukaryota</taxon>
        <taxon>Metazoa</taxon>
        <taxon>Ecdysozoa</taxon>
        <taxon>Arthropoda</taxon>
        <taxon>Crustacea</taxon>
        <taxon>Multicrustacea</taxon>
        <taxon>Hexanauplia</taxon>
        <taxon>Copepoda</taxon>
        <taxon>Harpacticoida</taxon>
        <taxon>Harpacticidae</taxon>
        <taxon>Tigriopus</taxon>
    </lineage>
</organism>
<dbReference type="InterPro" id="IPR013149">
    <property type="entry name" value="ADH-like_C"/>
</dbReference>
<feature type="domain" description="Enoyl reductase (ER)" evidence="16">
    <location>
        <begin position="77"/>
        <end position="397"/>
    </location>
</feature>
<reference evidence="17 18" key="1">
    <citation type="journal article" date="2018" name="Nat. Ecol. Evol.">
        <title>Genomic signatures of mitonuclear coevolution across populations of Tigriopus californicus.</title>
        <authorList>
            <person name="Barreto F.S."/>
            <person name="Watson E.T."/>
            <person name="Lima T.G."/>
            <person name="Willett C.S."/>
            <person name="Edmands S."/>
            <person name="Li W."/>
            <person name="Burton R.S."/>
        </authorList>
    </citation>
    <scope>NUCLEOTIDE SEQUENCE [LARGE SCALE GENOMIC DNA]</scope>
    <source>
        <strain evidence="17 18">San Diego</strain>
    </source>
</reference>
<dbReference type="GO" id="GO:0141148">
    <property type="term" value="F:enoyl-[acyl-carrier-protein] reductase (NADPH) activity"/>
    <property type="evidence" value="ECO:0007669"/>
    <property type="project" value="UniProtKB-EC"/>
</dbReference>
<evidence type="ECO:0000256" key="9">
    <source>
        <dbReference type="ARBA" id="ARBA00023128"/>
    </source>
</evidence>
<keyword evidence="15" id="KW-0175">Coiled coil</keyword>
<evidence type="ECO:0000256" key="8">
    <source>
        <dbReference type="ARBA" id="ARBA00023098"/>
    </source>
</evidence>
<evidence type="ECO:0000313" key="17">
    <source>
        <dbReference type="EMBL" id="TRY76434.1"/>
    </source>
</evidence>
<evidence type="ECO:0000256" key="14">
    <source>
        <dbReference type="ARBA" id="ARBA00048843"/>
    </source>
</evidence>
<dbReference type="PANTHER" id="PTHR43981">
    <property type="entry name" value="ENOYL-[ACYL-CARRIER-PROTEIN] REDUCTASE, MITOCHONDRIAL"/>
    <property type="match status" value="1"/>
</dbReference>
<dbReference type="CDD" id="cd08290">
    <property type="entry name" value="ETR"/>
    <property type="match status" value="1"/>
</dbReference>
<keyword evidence="5" id="KW-0521">NADP</keyword>
<dbReference type="InterPro" id="IPR013154">
    <property type="entry name" value="ADH-like_N"/>
</dbReference>
<comment type="subcellular location">
    <subcellularLocation>
        <location evidence="1">Mitochondrion</location>
    </subcellularLocation>
</comment>
<dbReference type="Proteomes" id="UP000318571">
    <property type="component" value="Chromosome 5"/>
</dbReference>
<dbReference type="GO" id="GO:0005739">
    <property type="term" value="C:mitochondrion"/>
    <property type="evidence" value="ECO:0007669"/>
    <property type="project" value="UniProtKB-SubCell"/>
</dbReference>
<keyword evidence="10" id="KW-0275">Fatty acid biosynthesis</keyword>
<comment type="catalytic activity">
    <reaction evidence="14">
        <text>a 2,3-saturated acyl-[ACP] + NADP(+) = a (2E)-enoyl-[ACP] + NADPH + H(+)</text>
        <dbReference type="Rhea" id="RHEA:22564"/>
        <dbReference type="Rhea" id="RHEA-COMP:9925"/>
        <dbReference type="Rhea" id="RHEA-COMP:9926"/>
        <dbReference type="ChEBI" id="CHEBI:15378"/>
        <dbReference type="ChEBI" id="CHEBI:57783"/>
        <dbReference type="ChEBI" id="CHEBI:58349"/>
        <dbReference type="ChEBI" id="CHEBI:78784"/>
        <dbReference type="ChEBI" id="CHEBI:78785"/>
        <dbReference type="EC" id="1.3.1.104"/>
    </reaction>
</comment>
<keyword evidence="6" id="KW-0809">Transit peptide</keyword>
<dbReference type="SMART" id="SM00829">
    <property type="entry name" value="PKS_ER"/>
    <property type="match status" value="1"/>
</dbReference>
<evidence type="ECO:0000256" key="10">
    <source>
        <dbReference type="ARBA" id="ARBA00023160"/>
    </source>
</evidence>
<accession>A0A553PFI8</accession>
<dbReference type="OMA" id="YGYTQSK"/>
<keyword evidence="4" id="KW-0276">Fatty acid metabolism</keyword>
<keyword evidence="8" id="KW-0443">Lipid metabolism</keyword>
<evidence type="ECO:0000256" key="7">
    <source>
        <dbReference type="ARBA" id="ARBA00023002"/>
    </source>
</evidence>
<evidence type="ECO:0000256" key="5">
    <source>
        <dbReference type="ARBA" id="ARBA00022857"/>
    </source>
</evidence>